<dbReference type="SUPFAM" id="SSF81383">
    <property type="entry name" value="F-box domain"/>
    <property type="match status" value="1"/>
</dbReference>
<dbReference type="InterPro" id="IPR036047">
    <property type="entry name" value="F-box-like_dom_sf"/>
</dbReference>
<accession>A0A367IIW9</accession>
<dbReference type="OrthoDB" id="2360568at2759"/>
<name>A0A367IIW9_RHIST</name>
<evidence type="ECO:0000313" key="2">
    <source>
        <dbReference type="Proteomes" id="UP000253551"/>
    </source>
</evidence>
<dbReference type="Proteomes" id="UP000253551">
    <property type="component" value="Unassembled WGS sequence"/>
</dbReference>
<sequence>WIDTFTNQEYQIDPVRKKYDTYFIILCPGTNAEVQQVQRKTPFLDYPFVSTDGGANALVKALKVQLSEEEFMPAMLRVSPHTLSVNSVYIGRGPGQYFENYLLKHLVELRYKQEIAGITAVKQANEAINLLKRRETKCQEGKLVSTFLSLSPNAIQKTVPHHPNDIPINTSGLNNLPRELLEAIFYSFENDIPSLVNISGTCRLFYSAICNVIIQRLRAQIASLIPALPKLGGNVVWEEMEIANIGLDRWPSSHPEGVPFNKIARLTCNLEDSLAQINQWTRYWNPRRMRSK</sequence>
<dbReference type="EMBL" id="PJQM01007896">
    <property type="protein sequence ID" value="RCH77610.1"/>
    <property type="molecule type" value="Genomic_DNA"/>
</dbReference>
<feature type="non-terminal residue" evidence="1">
    <location>
        <position position="1"/>
    </location>
</feature>
<reference evidence="1 2" key="1">
    <citation type="journal article" date="2018" name="G3 (Bethesda)">
        <title>Phylogenetic and Phylogenomic Definition of Rhizopus Species.</title>
        <authorList>
            <person name="Gryganskyi A.P."/>
            <person name="Golan J."/>
            <person name="Dolatabadi S."/>
            <person name="Mondo S."/>
            <person name="Robb S."/>
            <person name="Idnurm A."/>
            <person name="Muszewska A."/>
            <person name="Steczkiewicz K."/>
            <person name="Masonjones S."/>
            <person name="Liao H.L."/>
            <person name="Gajdeczka M.T."/>
            <person name="Anike F."/>
            <person name="Vuek A."/>
            <person name="Anishchenko I.M."/>
            <person name="Voigt K."/>
            <person name="de Hoog G.S."/>
            <person name="Smith M.E."/>
            <person name="Heitman J."/>
            <person name="Vilgalys R."/>
            <person name="Stajich J.E."/>
        </authorList>
    </citation>
    <scope>NUCLEOTIDE SEQUENCE [LARGE SCALE GENOMIC DNA]</scope>
    <source>
        <strain evidence="1 2">LSU 92-RS-03</strain>
    </source>
</reference>
<dbReference type="AlphaFoldDB" id="A0A367IIW9"/>
<gene>
    <name evidence="1" type="ORF">CU098_003824</name>
</gene>
<comment type="caution">
    <text evidence="1">The sequence shown here is derived from an EMBL/GenBank/DDBJ whole genome shotgun (WGS) entry which is preliminary data.</text>
</comment>
<keyword evidence="2" id="KW-1185">Reference proteome</keyword>
<evidence type="ECO:0008006" key="3">
    <source>
        <dbReference type="Google" id="ProtNLM"/>
    </source>
</evidence>
<protein>
    <recommendedName>
        <fullName evidence="3">F-box domain-containing protein</fullName>
    </recommendedName>
</protein>
<evidence type="ECO:0000313" key="1">
    <source>
        <dbReference type="EMBL" id="RCH77610.1"/>
    </source>
</evidence>
<proteinExistence type="predicted"/>
<organism evidence="1 2">
    <name type="scientific">Rhizopus stolonifer</name>
    <name type="common">Rhizopus nigricans</name>
    <dbReference type="NCBI Taxonomy" id="4846"/>
    <lineage>
        <taxon>Eukaryota</taxon>
        <taxon>Fungi</taxon>
        <taxon>Fungi incertae sedis</taxon>
        <taxon>Mucoromycota</taxon>
        <taxon>Mucoromycotina</taxon>
        <taxon>Mucoromycetes</taxon>
        <taxon>Mucorales</taxon>
        <taxon>Mucorineae</taxon>
        <taxon>Rhizopodaceae</taxon>
        <taxon>Rhizopus</taxon>
    </lineage>
</organism>